<keyword evidence="4" id="KW-0274">FAD</keyword>
<dbReference type="GO" id="GO:0050660">
    <property type="term" value="F:flavin adenine dinucleotide binding"/>
    <property type="evidence" value="ECO:0007669"/>
    <property type="project" value="InterPro"/>
</dbReference>
<dbReference type="PANTHER" id="PTHR42877">
    <property type="entry name" value="L-ORNITHINE N(5)-MONOOXYGENASE-RELATED"/>
    <property type="match status" value="1"/>
</dbReference>
<evidence type="ECO:0000313" key="7">
    <source>
        <dbReference type="Proteomes" id="UP000019484"/>
    </source>
</evidence>
<evidence type="ECO:0000256" key="5">
    <source>
        <dbReference type="ARBA" id="ARBA00023002"/>
    </source>
</evidence>
<dbReference type="RefSeq" id="XP_007727213.1">
    <property type="nucleotide sequence ID" value="XM_007729023.1"/>
</dbReference>
<reference evidence="6 7" key="1">
    <citation type="submission" date="2013-03" db="EMBL/GenBank/DDBJ databases">
        <title>The Genome Sequence of Capronia coronata CBS 617.96.</title>
        <authorList>
            <consortium name="The Broad Institute Genomics Platform"/>
            <person name="Cuomo C."/>
            <person name="de Hoog S."/>
            <person name="Gorbushina A."/>
            <person name="Walker B."/>
            <person name="Young S.K."/>
            <person name="Zeng Q."/>
            <person name="Gargeya S."/>
            <person name="Fitzgerald M."/>
            <person name="Haas B."/>
            <person name="Abouelleil A."/>
            <person name="Allen A.W."/>
            <person name="Alvarado L."/>
            <person name="Arachchi H.M."/>
            <person name="Berlin A.M."/>
            <person name="Chapman S.B."/>
            <person name="Gainer-Dewar J."/>
            <person name="Goldberg J."/>
            <person name="Griggs A."/>
            <person name="Gujja S."/>
            <person name="Hansen M."/>
            <person name="Howarth C."/>
            <person name="Imamovic A."/>
            <person name="Ireland A."/>
            <person name="Larimer J."/>
            <person name="McCowan C."/>
            <person name="Murphy C."/>
            <person name="Pearson M."/>
            <person name="Poon T.W."/>
            <person name="Priest M."/>
            <person name="Roberts A."/>
            <person name="Saif S."/>
            <person name="Shea T."/>
            <person name="Sisk P."/>
            <person name="Sykes S."/>
            <person name="Wortman J."/>
            <person name="Nusbaum C."/>
            <person name="Birren B."/>
        </authorList>
    </citation>
    <scope>NUCLEOTIDE SEQUENCE [LARGE SCALE GENOMIC DNA]</scope>
    <source>
        <strain evidence="6 7">CBS 617.96</strain>
    </source>
</reference>
<keyword evidence="7" id="KW-1185">Reference proteome</keyword>
<dbReference type="InterPro" id="IPR020946">
    <property type="entry name" value="Flavin_mOase-like"/>
</dbReference>
<dbReference type="EMBL" id="AMWN01000007">
    <property type="protein sequence ID" value="EXJ82092.1"/>
    <property type="molecule type" value="Genomic_DNA"/>
</dbReference>
<dbReference type="GeneID" id="19163012"/>
<protein>
    <recommendedName>
        <fullName evidence="8">Cyclohexanone monooxygenase</fullName>
    </recommendedName>
</protein>
<comment type="cofactor">
    <cofactor evidence="1">
        <name>FAD</name>
        <dbReference type="ChEBI" id="CHEBI:57692"/>
    </cofactor>
</comment>
<keyword evidence="5" id="KW-0560">Oxidoreductase</keyword>
<dbReference type="InterPro" id="IPR036188">
    <property type="entry name" value="FAD/NAD-bd_sf"/>
</dbReference>
<name>W9XNG2_9EURO</name>
<evidence type="ECO:0000256" key="4">
    <source>
        <dbReference type="ARBA" id="ARBA00022827"/>
    </source>
</evidence>
<dbReference type="OrthoDB" id="74360at2759"/>
<organism evidence="6 7">
    <name type="scientific">Capronia coronata CBS 617.96</name>
    <dbReference type="NCBI Taxonomy" id="1182541"/>
    <lineage>
        <taxon>Eukaryota</taxon>
        <taxon>Fungi</taxon>
        <taxon>Dikarya</taxon>
        <taxon>Ascomycota</taxon>
        <taxon>Pezizomycotina</taxon>
        <taxon>Eurotiomycetes</taxon>
        <taxon>Chaetothyriomycetidae</taxon>
        <taxon>Chaetothyriales</taxon>
        <taxon>Herpotrichiellaceae</taxon>
        <taxon>Capronia</taxon>
    </lineage>
</organism>
<gene>
    <name evidence="6" type="ORF">A1O1_08161</name>
</gene>
<dbReference type="GO" id="GO:0050661">
    <property type="term" value="F:NADP binding"/>
    <property type="evidence" value="ECO:0007669"/>
    <property type="project" value="InterPro"/>
</dbReference>
<dbReference type="Proteomes" id="UP000019484">
    <property type="component" value="Unassembled WGS sequence"/>
</dbReference>
<evidence type="ECO:0000256" key="3">
    <source>
        <dbReference type="ARBA" id="ARBA00022630"/>
    </source>
</evidence>
<dbReference type="Gene3D" id="3.50.50.60">
    <property type="entry name" value="FAD/NAD(P)-binding domain"/>
    <property type="match status" value="2"/>
</dbReference>
<dbReference type="InterPro" id="IPR051209">
    <property type="entry name" value="FAD-bind_Monooxygenase_sf"/>
</dbReference>
<sequence length="433" mass="49559">MSGILCGIRFPQKIPNLDLTIYDKNDEVGGVWYENRRYPGVTCDVPSHCFQYTFANNPHWTKFFSPGEEIGNYFRTVAEKYDVKKYIRFGHLFKSARWLEGKAQWEIKVVRLVDNLEFTDHCDVFVKATGNLNKWAWPKLPGLEKFQGDLIHPQNWKDSFDPTDKRVAVIGYGATAVQLVPAILPKVKYMDHYVRGQAWISPAGYVAADARKANNPDLHNFDHPVEEREQFARNPEAYLRYRHQVEDFVNQAQLIHWVGSEMNKTFSAATEESMARRLAKKPEIFEALRPKYPVACRRVSPGPKYLECLVEDKLNFIPKGVRRVTETGLEDDDGVLREVDAIICATGFDTSLKMDDQPIYGRNGVSLDDLWDDEPGAYMSICPPQMPNLFLFVGPNGAPGAGSTIHMSECACDYMVKCIQKLRKENLRWMMAK</sequence>
<proteinExistence type="inferred from homology"/>
<comment type="similarity">
    <text evidence="2">Belongs to the FAD-binding monooxygenase family.</text>
</comment>
<dbReference type="Pfam" id="PF00743">
    <property type="entry name" value="FMO-like"/>
    <property type="match status" value="1"/>
</dbReference>
<evidence type="ECO:0000256" key="1">
    <source>
        <dbReference type="ARBA" id="ARBA00001974"/>
    </source>
</evidence>
<dbReference type="HOGENOM" id="CLU_006937_3_2_1"/>
<accession>W9XNG2</accession>
<evidence type="ECO:0000256" key="2">
    <source>
        <dbReference type="ARBA" id="ARBA00010139"/>
    </source>
</evidence>
<dbReference type="STRING" id="1182541.W9XNG2"/>
<dbReference type="eggNOG" id="KOG1399">
    <property type="taxonomic scope" value="Eukaryota"/>
</dbReference>
<dbReference type="PANTHER" id="PTHR42877:SF7">
    <property type="entry name" value="FLAVIN-BINDING MONOOXYGENASE-RELATED"/>
    <property type="match status" value="1"/>
</dbReference>
<dbReference type="AlphaFoldDB" id="W9XNG2"/>
<comment type="caution">
    <text evidence="6">The sequence shown here is derived from an EMBL/GenBank/DDBJ whole genome shotgun (WGS) entry which is preliminary data.</text>
</comment>
<evidence type="ECO:0008006" key="8">
    <source>
        <dbReference type="Google" id="ProtNLM"/>
    </source>
</evidence>
<dbReference type="SUPFAM" id="SSF51905">
    <property type="entry name" value="FAD/NAD(P)-binding domain"/>
    <property type="match status" value="2"/>
</dbReference>
<dbReference type="GO" id="GO:0004499">
    <property type="term" value="F:N,N-dimethylaniline monooxygenase activity"/>
    <property type="evidence" value="ECO:0007669"/>
    <property type="project" value="InterPro"/>
</dbReference>
<keyword evidence="3" id="KW-0285">Flavoprotein</keyword>
<evidence type="ECO:0000313" key="6">
    <source>
        <dbReference type="EMBL" id="EXJ82092.1"/>
    </source>
</evidence>